<dbReference type="Gene3D" id="3.40.190.10">
    <property type="entry name" value="Periplasmic binding protein-like II"/>
    <property type="match status" value="2"/>
</dbReference>
<dbReference type="EMBL" id="MWWV01000019">
    <property type="protein sequence ID" value="OZG55502.1"/>
    <property type="molecule type" value="Genomic_DNA"/>
</dbReference>
<evidence type="ECO:0000256" key="3">
    <source>
        <dbReference type="SAM" id="SignalP"/>
    </source>
</evidence>
<evidence type="ECO:0000256" key="1">
    <source>
        <dbReference type="ARBA" id="ARBA00022729"/>
    </source>
</evidence>
<dbReference type="PANTHER" id="PTHR35936">
    <property type="entry name" value="MEMBRANE-BOUND LYTIC MUREIN TRANSGLYCOSYLASE F"/>
    <property type="match status" value="1"/>
</dbReference>
<comment type="caution">
    <text evidence="5">The sequence shown here is derived from an EMBL/GenBank/DDBJ whole genome shotgun (WGS) entry which is preliminary data.</text>
</comment>
<dbReference type="Pfam" id="PF00497">
    <property type="entry name" value="SBP_bac_3"/>
    <property type="match status" value="1"/>
</dbReference>
<dbReference type="PROSITE" id="PS51257">
    <property type="entry name" value="PROKAR_LIPOPROTEIN"/>
    <property type="match status" value="1"/>
</dbReference>
<evidence type="ECO:0000259" key="4">
    <source>
        <dbReference type="SMART" id="SM00062"/>
    </source>
</evidence>
<dbReference type="InterPro" id="IPR001638">
    <property type="entry name" value="Solute-binding_3/MltF_N"/>
</dbReference>
<feature type="domain" description="Solute-binding protein family 3/N-terminal" evidence="4">
    <location>
        <begin position="75"/>
        <end position="302"/>
    </location>
</feature>
<dbReference type="SUPFAM" id="SSF53850">
    <property type="entry name" value="Periplasmic binding protein-like II"/>
    <property type="match status" value="1"/>
</dbReference>
<accession>A0A261F8Q3</accession>
<proteinExistence type="predicted"/>
<evidence type="ECO:0000313" key="5">
    <source>
        <dbReference type="EMBL" id="OZG55502.1"/>
    </source>
</evidence>
<dbReference type="SMART" id="SM00062">
    <property type="entry name" value="PBPb"/>
    <property type="match status" value="1"/>
</dbReference>
<dbReference type="PANTHER" id="PTHR35936:SF17">
    <property type="entry name" value="ARGININE-BINDING EXTRACELLULAR PROTEIN ARTP"/>
    <property type="match status" value="1"/>
</dbReference>
<feature type="chain" id="PRO_5039443733" evidence="3">
    <location>
        <begin position="27"/>
        <end position="313"/>
    </location>
</feature>
<gene>
    <name evidence="5" type="ORF">BTIS_2079</name>
</gene>
<dbReference type="CDD" id="cd01004">
    <property type="entry name" value="PBP2_MidA_like"/>
    <property type="match status" value="1"/>
</dbReference>
<dbReference type="RefSeq" id="WP_094665278.1">
    <property type="nucleotide sequence ID" value="NZ_MWWV01000019.1"/>
</dbReference>
<evidence type="ECO:0000313" key="6">
    <source>
        <dbReference type="Proteomes" id="UP000216444"/>
    </source>
</evidence>
<organism evidence="5 6">
    <name type="scientific">Bifidobacterium tissieri</name>
    <dbReference type="NCBI Taxonomy" id="1630162"/>
    <lineage>
        <taxon>Bacteria</taxon>
        <taxon>Bacillati</taxon>
        <taxon>Actinomycetota</taxon>
        <taxon>Actinomycetes</taxon>
        <taxon>Bifidobacteriales</taxon>
        <taxon>Bifidobacteriaceae</taxon>
        <taxon>Bifidobacterium</taxon>
    </lineage>
</organism>
<dbReference type="Proteomes" id="UP000216444">
    <property type="component" value="Unassembled WGS sequence"/>
</dbReference>
<protein>
    <submittedName>
        <fullName evidence="5">ABC transporter substrate-binding protein</fullName>
    </submittedName>
</protein>
<reference evidence="5 6" key="1">
    <citation type="journal article" date="2017" name="BMC Genomics">
        <title>Comparative genomic and phylogenomic analyses of the Bifidobacteriaceae family.</title>
        <authorList>
            <person name="Lugli G.A."/>
            <person name="Milani C."/>
            <person name="Turroni F."/>
            <person name="Duranti S."/>
            <person name="Mancabelli L."/>
            <person name="Mangifesta M."/>
            <person name="Ferrario C."/>
            <person name="Modesto M."/>
            <person name="Mattarelli P."/>
            <person name="Jiri K."/>
            <person name="van Sinderen D."/>
            <person name="Ventura M."/>
        </authorList>
    </citation>
    <scope>NUCLEOTIDE SEQUENCE [LARGE SCALE GENOMIC DNA]</scope>
    <source>
        <strain evidence="5 6">DSM 100201</strain>
    </source>
</reference>
<feature type="compositionally biased region" description="Low complexity" evidence="2">
    <location>
        <begin position="26"/>
        <end position="37"/>
    </location>
</feature>
<feature type="signal peptide" evidence="3">
    <location>
        <begin position="1"/>
        <end position="26"/>
    </location>
</feature>
<keyword evidence="1 3" id="KW-0732">Signal</keyword>
<dbReference type="AlphaFoldDB" id="A0A261F8Q3"/>
<feature type="region of interest" description="Disordered" evidence="2">
    <location>
        <begin position="26"/>
        <end position="52"/>
    </location>
</feature>
<evidence type="ECO:0000256" key="2">
    <source>
        <dbReference type="SAM" id="MobiDB-lite"/>
    </source>
</evidence>
<name>A0A261F8Q3_9BIFI</name>
<keyword evidence="6" id="KW-1185">Reference proteome</keyword>
<sequence length="313" mass="32839">MSMKSITRVAAAVVVLATTLSFSACGTSDATDSTASDSGDHSLSGNPTDGYDVSGVKKDDAIAALLPESVTSDGKFVVGMDTSYAPAEFISTDGKTPIGYEVDMAKALGNIFGLETEPTTAVFDSIIPSIGSKYDVGISSFIPSPDRVKSVDFVTYQTVGTAFVVKKGNPQNIDPNNLCGRKIAVQTGSTQETEVNASSDQCKADGKDAVDVLSFKQQTDVTTSVMTGKAESFYTGTDATGYAIKKSDGALEQLEPVRDTVKVGAAVKKGDAQTREAMQKALQKLMDDGTFQKIMDYWGVGSTADKTAEVVTE</sequence>